<organism evidence="2 3">
    <name type="scientific">Toxocara canis</name>
    <name type="common">Canine roundworm</name>
    <dbReference type="NCBI Taxonomy" id="6265"/>
    <lineage>
        <taxon>Eukaryota</taxon>
        <taxon>Metazoa</taxon>
        <taxon>Ecdysozoa</taxon>
        <taxon>Nematoda</taxon>
        <taxon>Chromadorea</taxon>
        <taxon>Rhabditida</taxon>
        <taxon>Spirurina</taxon>
        <taxon>Ascaridomorpha</taxon>
        <taxon>Ascaridoidea</taxon>
        <taxon>Toxocaridae</taxon>
        <taxon>Toxocara</taxon>
    </lineage>
</organism>
<dbReference type="WBParaSite" id="TCNE_0001015001-mRNA-1">
    <property type="protein sequence ID" value="TCNE_0001015001-mRNA-1"/>
    <property type="gene ID" value="TCNE_0001015001"/>
</dbReference>
<reference evidence="1 2" key="2">
    <citation type="submission" date="2018-11" db="EMBL/GenBank/DDBJ databases">
        <authorList>
            <consortium name="Pathogen Informatics"/>
        </authorList>
    </citation>
    <scope>NUCLEOTIDE SEQUENCE [LARGE SCALE GENOMIC DNA]</scope>
</reference>
<sequence>MVRLVAKVIQLVPMIVSITAGRTRWSSLAVNLSIMYMVPAILKARRVILTWPHCRAIDHQEKLLAHIAPADPASDLSDSDRNAIDQALE</sequence>
<reference evidence="3" key="1">
    <citation type="submission" date="2016-06" db="UniProtKB">
        <authorList>
            <consortium name="WormBaseParasite"/>
        </authorList>
    </citation>
    <scope>IDENTIFICATION</scope>
</reference>
<protein>
    <submittedName>
        <fullName evidence="3">Secreted protein</fullName>
    </submittedName>
</protein>
<keyword evidence="2" id="KW-1185">Reference proteome</keyword>
<name>A0A183UNT0_TOXCA</name>
<dbReference type="EMBL" id="UYWY01020404">
    <property type="protein sequence ID" value="VDM41471.1"/>
    <property type="molecule type" value="Genomic_DNA"/>
</dbReference>
<proteinExistence type="predicted"/>
<evidence type="ECO:0000313" key="2">
    <source>
        <dbReference type="Proteomes" id="UP000050794"/>
    </source>
</evidence>
<evidence type="ECO:0000313" key="3">
    <source>
        <dbReference type="WBParaSite" id="TCNE_0001015001-mRNA-1"/>
    </source>
</evidence>
<accession>A0A183UNT0</accession>
<gene>
    <name evidence="1" type="ORF">TCNE_LOCUS10150</name>
</gene>
<dbReference type="Proteomes" id="UP000050794">
    <property type="component" value="Unassembled WGS sequence"/>
</dbReference>
<dbReference type="AlphaFoldDB" id="A0A183UNT0"/>
<evidence type="ECO:0000313" key="1">
    <source>
        <dbReference type="EMBL" id="VDM41471.1"/>
    </source>
</evidence>